<reference evidence="1 2" key="1">
    <citation type="submission" date="2024-01" db="EMBL/GenBank/DDBJ databases">
        <title>The genomes of 5 underutilized Papilionoideae crops provide insights into root nodulation and disease resistanc.</title>
        <authorList>
            <person name="Jiang F."/>
        </authorList>
    </citation>
    <scope>NUCLEOTIDE SEQUENCE [LARGE SCALE GENOMIC DNA]</scope>
    <source>
        <strain evidence="1">LVBAO_FW01</strain>
        <tissue evidence="1">Leaves</tissue>
    </source>
</reference>
<evidence type="ECO:0000313" key="2">
    <source>
        <dbReference type="Proteomes" id="UP001367508"/>
    </source>
</evidence>
<organism evidence="1 2">
    <name type="scientific">Canavalia gladiata</name>
    <name type="common">Sword bean</name>
    <name type="synonym">Dolichos gladiatus</name>
    <dbReference type="NCBI Taxonomy" id="3824"/>
    <lineage>
        <taxon>Eukaryota</taxon>
        <taxon>Viridiplantae</taxon>
        <taxon>Streptophyta</taxon>
        <taxon>Embryophyta</taxon>
        <taxon>Tracheophyta</taxon>
        <taxon>Spermatophyta</taxon>
        <taxon>Magnoliopsida</taxon>
        <taxon>eudicotyledons</taxon>
        <taxon>Gunneridae</taxon>
        <taxon>Pentapetalae</taxon>
        <taxon>rosids</taxon>
        <taxon>fabids</taxon>
        <taxon>Fabales</taxon>
        <taxon>Fabaceae</taxon>
        <taxon>Papilionoideae</taxon>
        <taxon>50 kb inversion clade</taxon>
        <taxon>NPAAA clade</taxon>
        <taxon>indigoferoid/millettioid clade</taxon>
        <taxon>Phaseoleae</taxon>
        <taxon>Canavalia</taxon>
    </lineage>
</organism>
<sequence length="67" mass="8186">MHNNRDSKEKEIQLWFYEEKKETKPPRIWQEKETYLGHTKNRTITSSNDTKFATFRNIVSRKRVLDS</sequence>
<proteinExistence type="predicted"/>
<dbReference type="Proteomes" id="UP001367508">
    <property type="component" value="Unassembled WGS sequence"/>
</dbReference>
<name>A0AAN9Q9N8_CANGL</name>
<protein>
    <submittedName>
        <fullName evidence="1">Uncharacterized protein</fullName>
    </submittedName>
</protein>
<comment type="caution">
    <text evidence="1">The sequence shown here is derived from an EMBL/GenBank/DDBJ whole genome shotgun (WGS) entry which is preliminary data.</text>
</comment>
<keyword evidence="2" id="KW-1185">Reference proteome</keyword>
<dbReference type="EMBL" id="JAYMYQ010000005">
    <property type="protein sequence ID" value="KAK7330020.1"/>
    <property type="molecule type" value="Genomic_DNA"/>
</dbReference>
<evidence type="ECO:0000313" key="1">
    <source>
        <dbReference type="EMBL" id="KAK7330020.1"/>
    </source>
</evidence>
<dbReference type="AlphaFoldDB" id="A0AAN9Q9N8"/>
<accession>A0AAN9Q9N8</accession>
<gene>
    <name evidence="1" type="ORF">VNO77_24205</name>
</gene>